<keyword evidence="1" id="KW-0472">Membrane</keyword>
<dbReference type="InParanoid" id="A0A067PJI9"/>
<evidence type="ECO:0000313" key="3">
    <source>
        <dbReference type="Proteomes" id="UP000027265"/>
    </source>
</evidence>
<organism evidence="2 3">
    <name type="scientific">Jaapia argillacea MUCL 33604</name>
    <dbReference type="NCBI Taxonomy" id="933084"/>
    <lineage>
        <taxon>Eukaryota</taxon>
        <taxon>Fungi</taxon>
        <taxon>Dikarya</taxon>
        <taxon>Basidiomycota</taxon>
        <taxon>Agaricomycotina</taxon>
        <taxon>Agaricomycetes</taxon>
        <taxon>Agaricomycetidae</taxon>
        <taxon>Jaapiales</taxon>
        <taxon>Jaapiaceae</taxon>
        <taxon>Jaapia</taxon>
    </lineage>
</organism>
<dbReference type="OrthoDB" id="3020812at2759"/>
<feature type="transmembrane region" description="Helical" evidence="1">
    <location>
        <begin position="58"/>
        <end position="78"/>
    </location>
</feature>
<keyword evidence="1" id="KW-1133">Transmembrane helix</keyword>
<evidence type="ECO:0000313" key="2">
    <source>
        <dbReference type="EMBL" id="KDQ55073.1"/>
    </source>
</evidence>
<keyword evidence="1" id="KW-0812">Transmembrane</keyword>
<dbReference type="STRING" id="933084.A0A067PJI9"/>
<dbReference type="Proteomes" id="UP000027265">
    <property type="component" value="Unassembled WGS sequence"/>
</dbReference>
<sequence length="450" mass="50595">MKCIIICITIPSMARKPSSILLSLTTLVCNIFRLQDSAAICFLSPVMLKPRGIYKHSLSIPIISLLFISLACALYHLISGSWRPKLHSESWSITHVNDSLLTNTLNVNAAIKHVISQPFAHPPSFALSSTTARGSKFALQVVEHLRFFFQDHGILHTNDDSCRSSHPSPSSSVLANKLCSTLGGKSIIFVGSETTYRLHSHILQALERHGLYQPLENTTCLGPEYCTFHHICHQSLPSIKKPRYITPPTLLELSETNSSLVRFALSSTLYLSPNAMDKRYNVPFIDPRTGVRERESWWLAKARRADSVVLNRGPVPAPARTYDQTEKGNWTWVGDLNWDGIHELLRPTRSMSSNPFLDQIVGAALHTTITEFIPTLLATLHFLIDDASIRDKLVWHHSWYEGLECPSSGLPSPFNDSNPWGLYHNTQVYLHYQLLTPLFRRFGVVSILPN</sequence>
<protein>
    <submittedName>
        <fullName evidence="2">Uncharacterized protein</fullName>
    </submittedName>
</protein>
<reference evidence="3" key="1">
    <citation type="journal article" date="2014" name="Proc. Natl. Acad. Sci. U.S.A.">
        <title>Extensive sampling of basidiomycete genomes demonstrates inadequacy of the white-rot/brown-rot paradigm for wood decay fungi.</title>
        <authorList>
            <person name="Riley R."/>
            <person name="Salamov A.A."/>
            <person name="Brown D.W."/>
            <person name="Nagy L.G."/>
            <person name="Floudas D."/>
            <person name="Held B.W."/>
            <person name="Levasseur A."/>
            <person name="Lombard V."/>
            <person name="Morin E."/>
            <person name="Otillar R."/>
            <person name="Lindquist E.A."/>
            <person name="Sun H."/>
            <person name="LaButti K.M."/>
            <person name="Schmutz J."/>
            <person name="Jabbour D."/>
            <person name="Luo H."/>
            <person name="Baker S.E."/>
            <person name="Pisabarro A.G."/>
            <person name="Walton J.D."/>
            <person name="Blanchette R.A."/>
            <person name="Henrissat B."/>
            <person name="Martin F."/>
            <person name="Cullen D."/>
            <person name="Hibbett D.S."/>
            <person name="Grigoriev I.V."/>
        </authorList>
    </citation>
    <scope>NUCLEOTIDE SEQUENCE [LARGE SCALE GENOMIC DNA]</scope>
    <source>
        <strain evidence="3">MUCL 33604</strain>
    </source>
</reference>
<dbReference type="EMBL" id="KL197726">
    <property type="protein sequence ID" value="KDQ55073.1"/>
    <property type="molecule type" value="Genomic_DNA"/>
</dbReference>
<evidence type="ECO:0000256" key="1">
    <source>
        <dbReference type="SAM" id="Phobius"/>
    </source>
</evidence>
<accession>A0A067PJI9</accession>
<keyword evidence="3" id="KW-1185">Reference proteome</keyword>
<name>A0A067PJI9_9AGAM</name>
<dbReference type="HOGENOM" id="CLU_608409_0_0_1"/>
<gene>
    <name evidence="2" type="ORF">JAAARDRAFT_340601</name>
</gene>
<proteinExistence type="predicted"/>
<dbReference type="AlphaFoldDB" id="A0A067PJI9"/>